<evidence type="ECO:0000256" key="2">
    <source>
        <dbReference type="ARBA" id="ARBA00006703"/>
    </source>
</evidence>
<evidence type="ECO:0000313" key="13">
    <source>
        <dbReference type="EMBL" id="ESL07320.1"/>
    </source>
</evidence>
<comment type="caution">
    <text evidence="13">The sequence shown here is derived from an EMBL/GenBank/DDBJ whole genome shotgun (WGS) entry which is preliminary data.</text>
</comment>
<dbReference type="GO" id="GO:0005524">
    <property type="term" value="F:ATP binding"/>
    <property type="evidence" value="ECO:0007669"/>
    <property type="project" value="UniProtKB-KW"/>
</dbReference>
<keyword evidence="14" id="KW-1185">Reference proteome</keyword>
<dbReference type="Pfam" id="PF01409">
    <property type="entry name" value="tRNA-synt_2d"/>
    <property type="match status" value="1"/>
</dbReference>
<sequence>MSSVEAFVLQSLASTDAVESDQLAETLRVNHQDVVGAIKSLESDGYVVSDMKTRPTWKLTNEAVKICESGSPEFLLWEMLSGGAMPQDDVAAKLGKEATAVALANGMKAKIFALTKNEGKVVVARSPSVSSFHDGTRVSLTRALKGEHVDPKDAEALKKRKLATVDNVKVFCVTKGPNYATTRRAKAVGDLTKEMLQDGSWKTTEFKEYNMGAAGREVSCGQLHPLLKVRQEFREIFMELGFQEMETDHWVESSFWNFDALFIAQNHPARDVQDTFFVSKPATHELDHHEVVDCVRDMHEKKFKYTWKMEEAQRNILRTHTTCCSGYWLHQIAKSSPLLPDGRRDFRPGRYYSIDRVFRNEEMDRTHLCEFHQIEGCVIDRNISLSNMMHTFQLFFSRIGVEKLRFKPVFNPYTEPSMEIFGWHKQLKRWIEVGNSGLFRPEMLVPLGFDEDVTVMAWGLSLERPTMIKYGLSSIHELFGHKVDLRFIKRSKLMRF</sequence>
<organism evidence="13 14">
    <name type="scientific">Trypanosoma rangeli SC58</name>
    <dbReference type="NCBI Taxonomy" id="429131"/>
    <lineage>
        <taxon>Eukaryota</taxon>
        <taxon>Discoba</taxon>
        <taxon>Euglenozoa</taxon>
        <taxon>Kinetoplastea</taxon>
        <taxon>Metakinetoplastina</taxon>
        <taxon>Trypanosomatida</taxon>
        <taxon>Trypanosomatidae</taxon>
        <taxon>Trypanosoma</taxon>
        <taxon>Herpetosoma</taxon>
    </lineage>
</organism>
<comment type="similarity">
    <text evidence="2">Belongs to the class-II aminoacyl-tRNA synthetase family. Phe-tRNA synthetase alpha subunit type 2 subfamily.</text>
</comment>
<evidence type="ECO:0000256" key="7">
    <source>
        <dbReference type="ARBA" id="ARBA00022741"/>
    </source>
</evidence>
<proteinExistence type="inferred from homology"/>
<comment type="subcellular location">
    <subcellularLocation>
        <location evidence="1">Cytoplasm</location>
    </subcellularLocation>
</comment>
<dbReference type="InterPro" id="IPR006195">
    <property type="entry name" value="aa-tRNA-synth_II"/>
</dbReference>
<keyword evidence="4" id="KW-0963">Cytoplasm</keyword>
<dbReference type="PANTHER" id="PTHR11538">
    <property type="entry name" value="PHENYLALANYL-TRNA SYNTHETASE"/>
    <property type="match status" value="1"/>
</dbReference>
<evidence type="ECO:0000259" key="12">
    <source>
        <dbReference type="PROSITE" id="PS50862"/>
    </source>
</evidence>
<dbReference type="GO" id="GO:0004826">
    <property type="term" value="F:phenylalanine-tRNA ligase activity"/>
    <property type="evidence" value="ECO:0007669"/>
    <property type="project" value="UniProtKB-EC"/>
</dbReference>
<dbReference type="Gene3D" id="3.30.1370.240">
    <property type="match status" value="1"/>
</dbReference>
<dbReference type="GO" id="GO:0000049">
    <property type="term" value="F:tRNA binding"/>
    <property type="evidence" value="ECO:0007669"/>
    <property type="project" value="InterPro"/>
</dbReference>
<dbReference type="PROSITE" id="PS50862">
    <property type="entry name" value="AA_TRNA_LIGASE_II"/>
    <property type="match status" value="1"/>
</dbReference>
<dbReference type="EC" id="6.1.1.20" evidence="3"/>
<dbReference type="PANTHER" id="PTHR11538:SF40">
    <property type="entry name" value="PHENYLALANINE--TRNA LIGASE ALPHA SUBUNIT"/>
    <property type="match status" value="1"/>
</dbReference>
<evidence type="ECO:0000313" key="14">
    <source>
        <dbReference type="Proteomes" id="UP000031737"/>
    </source>
</evidence>
<dbReference type="NCBIfam" id="TIGR00468">
    <property type="entry name" value="pheS"/>
    <property type="match status" value="1"/>
</dbReference>
<dbReference type="VEuPathDB" id="TriTrypDB:TRSC58_04992"/>
<dbReference type="Pfam" id="PF18552">
    <property type="entry name" value="PheRS_DBD1"/>
    <property type="match status" value="1"/>
</dbReference>
<dbReference type="NCBIfam" id="NF003210">
    <property type="entry name" value="PRK04172.1"/>
    <property type="match status" value="1"/>
</dbReference>
<dbReference type="SUPFAM" id="SSF46785">
    <property type="entry name" value="Winged helix' DNA-binding domain"/>
    <property type="match status" value="1"/>
</dbReference>
<evidence type="ECO:0000256" key="4">
    <source>
        <dbReference type="ARBA" id="ARBA00022490"/>
    </source>
</evidence>
<dbReference type="AlphaFoldDB" id="A0A061IZ11"/>
<reference evidence="13 14" key="1">
    <citation type="submission" date="2013-07" db="EMBL/GenBank/DDBJ databases">
        <authorList>
            <person name="Stoco P.H."/>
            <person name="Wagner G."/>
            <person name="Gerber A."/>
            <person name="Zaha A."/>
            <person name="Thompson C."/>
            <person name="Bartholomeu D.C."/>
            <person name="Luckemeyer D.D."/>
            <person name="Bahia D."/>
            <person name="Loreto E."/>
            <person name="Prestes E.B."/>
            <person name="Lima F.M."/>
            <person name="Rodrigues-Luiz G."/>
            <person name="Vallejo G.A."/>
            <person name="Filho J.F."/>
            <person name="Monteiro K.M."/>
            <person name="Tyler K.M."/>
            <person name="de Almeida L.G."/>
            <person name="Ortiz M.F."/>
            <person name="Siervo M.A."/>
            <person name="de Moraes M.H."/>
            <person name="Cunha O.L."/>
            <person name="Mendonca-Neto R."/>
            <person name="Silva R."/>
            <person name="Teixeira S.M."/>
            <person name="Murta S.M."/>
            <person name="Sincero T.C."/>
            <person name="Mendes T.A."/>
            <person name="Urmenyi T.P."/>
            <person name="Silva V.G."/>
            <person name="da Rocha W.D."/>
            <person name="Andersson B."/>
            <person name="Romanha A.J."/>
            <person name="Steindel M."/>
            <person name="de Vasconcelos A.T."/>
            <person name="Grisard E.C."/>
        </authorList>
    </citation>
    <scope>NUCLEOTIDE SEQUENCE [LARGE SCALE GENOMIC DNA]</scope>
    <source>
        <strain evidence="13 14">SC58</strain>
    </source>
</reference>
<gene>
    <name evidence="13" type="ORF">TRSC58_04992</name>
</gene>
<dbReference type="Gene3D" id="1.10.10.2320">
    <property type="match status" value="1"/>
</dbReference>
<dbReference type="EMBL" id="AUPL01004992">
    <property type="protein sequence ID" value="ESL07320.1"/>
    <property type="molecule type" value="Genomic_DNA"/>
</dbReference>
<dbReference type="Proteomes" id="UP000031737">
    <property type="component" value="Unassembled WGS sequence"/>
</dbReference>
<dbReference type="GO" id="GO:0046872">
    <property type="term" value="F:metal ion binding"/>
    <property type="evidence" value="ECO:0007669"/>
    <property type="project" value="UniProtKB-KW"/>
</dbReference>
<evidence type="ECO:0000256" key="9">
    <source>
        <dbReference type="ARBA" id="ARBA00022842"/>
    </source>
</evidence>
<evidence type="ECO:0000256" key="1">
    <source>
        <dbReference type="ARBA" id="ARBA00004496"/>
    </source>
</evidence>
<keyword evidence="10" id="KW-0648">Protein biosynthesis</keyword>
<keyword evidence="8" id="KW-0067">ATP-binding</keyword>
<dbReference type="InterPro" id="IPR002319">
    <property type="entry name" value="Phenylalanyl-tRNA_Synthase"/>
</dbReference>
<keyword evidence="11 13" id="KW-0030">Aminoacyl-tRNA synthetase</keyword>
<evidence type="ECO:0000256" key="10">
    <source>
        <dbReference type="ARBA" id="ARBA00022917"/>
    </source>
</evidence>
<name>A0A061IZ11_TRYRA</name>
<evidence type="ECO:0000256" key="11">
    <source>
        <dbReference type="ARBA" id="ARBA00023146"/>
    </source>
</evidence>
<evidence type="ECO:0000256" key="3">
    <source>
        <dbReference type="ARBA" id="ARBA00012814"/>
    </source>
</evidence>
<dbReference type="Gene3D" id="1.10.10.2330">
    <property type="match status" value="1"/>
</dbReference>
<dbReference type="InterPro" id="IPR004529">
    <property type="entry name" value="Phe-tRNA-synth_IIc_asu"/>
</dbReference>
<feature type="domain" description="Aminoacyl-transfer RNA synthetases class-II family profile" evidence="12">
    <location>
        <begin position="228"/>
        <end position="468"/>
    </location>
</feature>
<evidence type="ECO:0000256" key="8">
    <source>
        <dbReference type="ARBA" id="ARBA00022840"/>
    </source>
</evidence>
<accession>A0A061IZ11</accession>
<dbReference type="GO" id="GO:0005829">
    <property type="term" value="C:cytosol"/>
    <property type="evidence" value="ECO:0007669"/>
    <property type="project" value="TreeGrafter"/>
</dbReference>
<keyword evidence="5" id="KW-0436">Ligase</keyword>
<dbReference type="GO" id="GO:0006432">
    <property type="term" value="P:phenylalanyl-tRNA aminoacylation"/>
    <property type="evidence" value="ECO:0007669"/>
    <property type="project" value="InterPro"/>
</dbReference>
<dbReference type="CDD" id="cd00496">
    <property type="entry name" value="PheRS_alpha_core"/>
    <property type="match status" value="1"/>
</dbReference>
<dbReference type="GO" id="GO:0009328">
    <property type="term" value="C:phenylalanine-tRNA ligase complex"/>
    <property type="evidence" value="ECO:0007669"/>
    <property type="project" value="TreeGrafter"/>
</dbReference>
<keyword evidence="7" id="KW-0547">Nucleotide-binding</keyword>
<dbReference type="Gene3D" id="3.30.930.10">
    <property type="entry name" value="Bira Bifunctional Protein, Domain 2"/>
    <property type="match status" value="1"/>
</dbReference>
<keyword evidence="6" id="KW-0479">Metal-binding</keyword>
<dbReference type="InterPro" id="IPR036390">
    <property type="entry name" value="WH_DNA-bd_sf"/>
</dbReference>
<evidence type="ECO:0000256" key="6">
    <source>
        <dbReference type="ARBA" id="ARBA00022723"/>
    </source>
</evidence>
<keyword evidence="9" id="KW-0460">Magnesium</keyword>
<dbReference type="OrthoDB" id="238316at2759"/>
<evidence type="ECO:0000256" key="5">
    <source>
        <dbReference type="ARBA" id="ARBA00022598"/>
    </source>
</evidence>
<dbReference type="InterPro" id="IPR045864">
    <property type="entry name" value="aa-tRNA-synth_II/BPL/LPL"/>
</dbReference>
<protein>
    <recommendedName>
        <fullName evidence="3">phenylalanine--tRNA ligase</fullName>
        <ecNumber evidence="3">6.1.1.20</ecNumber>
    </recommendedName>
</protein>
<dbReference type="SUPFAM" id="SSF55681">
    <property type="entry name" value="Class II aaRS and biotin synthetases"/>
    <property type="match status" value="1"/>
</dbReference>
<dbReference type="InterPro" id="IPR040724">
    <property type="entry name" value="PheRS_DBD1"/>
</dbReference>